<evidence type="ECO:0000256" key="1">
    <source>
        <dbReference type="ARBA" id="ARBA00004141"/>
    </source>
</evidence>
<gene>
    <name evidence="7" type="ORF">DDE23_23780</name>
</gene>
<dbReference type="Pfam" id="PF07690">
    <property type="entry name" value="MFS_1"/>
    <property type="match status" value="1"/>
</dbReference>
<evidence type="ECO:0000256" key="5">
    <source>
        <dbReference type="SAM" id="Phobius"/>
    </source>
</evidence>
<feature type="transmembrane region" description="Helical" evidence="5">
    <location>
        <begin position="278"/>
        <end position="297"/>
    </location>
</feature>
<dbReference type="InterPro" id="IPR011701">
    <property type="entry name" value="MFS"/>
</dbReference>
<dbReference type="PANTHER" id="PTHR23514">
    <property type="entry name" value="BYPASS OF STOP CODON PROTEIN 6"/>
    <property type="match status" value="1"/>
</dbReference>
<dbReference type="PANTHER" id="PTHR23514:SF13">
    <property type="entry name" value="INNER MEMBRANE PROTEIN YBJJ"/>
    <property type="match status" value="1"/>
</dbReference>
<evidence type="ECO:0000256" key="2">
    <source>
        <dbReference type="ARBA" id="ARBA00022692"/>
    </source>
</evidence>
<reference evidence="7 8" key="1">
    <citation type="journal article" date="2011" name="Syst. Appl. Microbiol.">
        <title>Defluviimonas denitrificans gen. nov., sp. nov., and Pararhodobacter aggregans gen. nov., sp. nov., non-phototrophic Rhodobacteraceae from the biofilter of a marine aquaculture.</title>
        <authorList>
            <person name="Foesel B.U."/>
            <person name="Drake H.L."/>
            <person name="Schramm A."/>
        </authorList>
    </citation>
    <scope>NUCLEOTIDE SEQUENCE [LARGE SCALE GENOMIC DNA]</scope>
    <source>
        <strain evidence="7 8">D1-19</strain>
    </source>
</reference>
<name>A0A2T7UK44_9RHOB</name>
<dbReference type="GO" id="GO:0022857">
    <property type="term" value="F:transmembrane transporter activity"/>
    <property type="evidence" value="ECO:0007669"/>
    <property type="project" value="InterPro"/>
</dbReference>
<feature type="transmembrane region" description="Helical" evidence="5">
    <location>
        <begin position="254"/>
        <end position="272"/>
    </location>
</feature>
<feature type="transmembrane region" description="Helical" evidence="5">
    <location>
        <begin position="309"/>
        <end position="330"/>
    </location>
</feature>
<feature type="transmembrane region" description="Helical" evidence="5">
    <location>
        <begin position="123"/>
        <end position="142"/>
    </location>
</feature>
<keyword evidence="3 5" id="KW-1133">Transmembrane helix</keyword>
<dbReference type="GO" id="GO:0016020">
    <property type="term" value="C:membrane"/>
    <property type="evidence" value="ECO:0007669"/>
    <property type="project" value="UniProtKB-SubCell"/>
</dbReference>
<organism evidence="7 8">
    <name type="scientific">Pararhodobacter aggregans</name>
    <dbReference type="NCBI Taxonomy" id="404875"/>
    <lineage>
        <taxon>Bacteria</taxon>
        <taxon>Pseudomonadati</taxon>
        <taxon>Pseudomonadota</taxon>
        <taxon>Alphaproteobacteria</taxon>
        <taxon>Rhodobacterales</taxon>
        <taxon>Paracoccaceae</taxon>
        <taxon>Pararhodobacter</taxon>
    </lineage>
</organism>
<dbReference type="InterPro" id="IPR036259">
    <property type="entry name" value="MFS_trans_sf"/>
</dbReference>
<keyword evidence="2 5" id="KW-0812">Transmembrane</keyword>
<evidence type="ECO:0000259" key="6">
    <source>
        <dbReference type="PROSITE" id="PS50850"/>
    </source>
</evidence>
<dbReference type="OrthoDB" id="9810941at2"/>
<accession>A0A2T7UK44</accession>
<dbReference type="EMBL" id="QDDR01000019">
    <property type="protein sequence ID" value="PVE45050.1"/>
    <property type="molecule type" value="Genomic_DNA"/>
</dbReference>
<dbReference type="AlphaFoldDB" id="A0A2T7UK44"/>
<feature type="transmembrane region" description="Helical" evidence="5">
    <location>
        <begin position="342"/>
        <end position="360"/>
    </location>
</feature>
<evidence type="ECO:0000256" key="3">
    <source>
        <dbReference type="ARBA" id="ARBA00022989"/>
    </source>
</evidence>
<sequence length="366" mass="37170">MFFLNGILFGAWAARVPAFVETFALDHGALGRLLLCLALGAILSFPLAGRLSDRIGADRASRAIGVYYALCLPLIALAPTTGWLALALLLFGAGHGAMDVAMNGWAAEVERQVKRPIMSAFHAMWSLGAGIGALSGGGAVALGLGPLAHFGLVALVFGALTLGLAMVPWESQRSAAKGPGFALPSRSLMVVGFVAFCSSLGEGAMADWSAVFLTQIAQTDEASAALGYTVYSAAMFAARLTAGHAIARLGPVTTARIAGLFAFAGLVVALVGQTLATGLVGFGLLGLGYSVVIPLAFTRAANDRDTPQGRAIAGVATLGYGGMVLGPAVIGGIGHAFSLPVAFWLIALLALGITTFAASLRPDGGK</sequence>
<feature type="transmembrane region" description="Helical" evidence="5">
    <location>
        <begin position="188"/>
        <end position="210"/>
    </location>
</feature>
<dbReference type="InterPro" id="IPR051788">
    <property type="entry name" value="MFS_Transporter"/>
</dbReference>
<dbReference type="CDD" id="cd17393">
    <property type="entry name" value="MFS_MosC_like"/>
    <property type="match status" value="1"/>
</dbReference>
<dbReference type="InterPro" id="IPR020846">
    <property type="entry name" value="MFS_dom"/>
</dbReference>
<dbReference type="SUPFAM" id="SSF103473">
    <property type="entry name" value="MFS general substrate transporter"/>
    <property type="match status" value="1"/>
</dbReference>
<proteinExistence type="predicted"/>
<evidence type="ECO:0000313" key="8">
    <source>
        <dbReference type="Proteomes" id="UP000244810"/>
    </source>
</evidence>
<comment type="caution">
    <text evidence="7">The sequence shown here is derived from an EMBL/GenBank/DDBJ whole genome shotgun (WGS) entry which is preliminary data.</text>
</comment>
<feature type="transmembrane region" description="Helical" evidence="5">
    <location>
        <begin position="60"/>
        <end position="77"/>
    </location>
</feature>
<dbReference type="PROSITE" id="PS50850">
    <property type="entry name" value="MFS"/>
    <property type="match status" value="1"/>
</dbReference>
<evidence type="ECO:0000313" key="7">
    <source>
        <dbReference type="EMBL" id="PVE45050.1"/>
    </source>
</evidence>
<feature type="transmembrane region" description="Helical" evidence="5">
    <location>
        <begin position="29"/>
        <end position="48"/>
    </location>
</feature>
<feature type="domain" description="Major facilitator superfamily (MFS) profile" evidence="6">
    <location>
        <begin position="1"/>
        <end position="365"/>
    </location>
</feature>
<dbReference type="Proteomes" id="UP000244810">
    <property type="component" value="Unassembled WGS sequence"/>
</dbReference>
<dbReference type="Gene3D" id="1.20.1250.20">
    <property type="entry name" value="MFS general substrate transporter like domains"/>
    <property type="match status" value="2"/>
</dbReference>
<feature type="transmembrane region" description="Helical" evidence="5">
    <location>
        <begin position="148"/>
        <end position="167"/>
    </location>
</feature>
<feature type="transmembrane region" description="Helical" evidence="5">
    <location>
        <begin position="222"/>
        <end position="242"/>
    </location>
</feature>
<protein>
    <submittedName>
        <fullName evidence="7">MFS transporter</fullName>
    </submittedName>
</protein>
<comment type="subcellular location">
    <subcellularLocation>
        <location evidence="1">Membrane</location>
        <topology evidence="1">Multi-pass membrane protein</topology>
    </subcellularLocation>
</comment>
<keyword evidence="8" id="KW-1185">Reference proteome</keyword>
<evidence type="ECO:0000256" key="4">
    <source>
        <dbReference type="ARBA" id="ARBA00023136"/>
    </source>
</evidence>
<keyword evidence="4 5" id="KW-0472">Membrane</keyword>